<protein>
    <recommendedName>
        <fullName evidence="7">Zn(2)-C6 fungal-type domain-containing protein</fullName>
    </recommendedName>
</protein>
<feature type="region of interest" description="Disordered" evidence="6">
    <location>
        <begin position="76"/>
        <end position="166"/>
    </location>
</feature>
<feature type="region of interest" description="Disordered" evidence="6">
    <location>
        <begin position="1"/>
        <end position="35"/>
    </location>
</feature>
<dbReference type="Pfam" id="PF04082">
    <property type="entry name" value="Fungal_trans"/>
    <property type="match status" value="1"/>
</dbReference>
<reference evidence="9" key="1">
    <citation type="journal article" date="2017" name="Genome Biol.">
        <title>Comparative genomics reveals high biological diversity and specific adaptations in the industrially and medically important fungal genus Aspergillus.</title>
        <authorList>
            <person name="de Vries R.P."/>
            <person name="Riley R."/>
            <person name="Wiebenga A."/>
            <person name="Aguilar-Osorio G."/>
            <person name="Amillis S."/>
            <person name="Uchima C.A."/>
            <person name="Anderluh G."/>
            <person name="Asadollahi M."/>
            <person name="Askin M."/>
            <person name="Barry K."/>
            <person name="Battaglia E."/>
            <person name="Bayram O."/>
            <person name="Benocci T."/>
            <person name="Braus-Stromeyer S.A."/>
            <person name="Caldana C."/>
            <person name="Canovas D."/>
            <person name="Cerqueira G.C."/>
            <person name="Chen F."/>
            <person name="Chen W."/>
            <person name="Choi C."/>
            <person name="Clum A."/>
            <person name="Dos Santos R.A."/>
            <person name="Damasio A.R."/>
            <person name="Diallinas G."/>
            <person name="Emri T."/>
            <person name="Fekete E."/>
            <person name="Flipphi M."/>
            <person name="Freyberg S."/>
            <person name="Gallo A."/>
            <person name="Gournas C."/>
            <person name="Habgood R."/>
            <person name="Hainaut M."/>
            <person name="Harispe M.L."/>
            <person name="Henrissat B."/>
            <person name="Hilden K.S."/>
            <person name="Hope R."/>
            <person name="Hossain A."/>
            <person name="Karabika E."/>
            <person name="Karaffa L."/>
            <person name="Karanyi Z."/>
            <person name="Krasevec N."/>
            <person name="Kuo A."/>
            <person name="Kusch H."/>
            <person name="LaButti K."/>
            <person name="Lagendijk E.L."/>
            <person name="Lapidus A."/>
            <person name="Levasseur A."/>
            <person name="Lindquist E."/>
            <person name="Lipzen A."/>
            <person name="Logrieco A.F."/>
            <person name="MacCabe A."/>
            <person name="Maekelae M.R."/>
            <person name="Malavazi I."/>
            <person name="Melin P."/>
            <person name="Meyer V."/>
            <person name="Mielnichuk N."/>
            <person name="Miskei M."/>
            <person name="Molnar A.P."/>
            <person name="Mule G."/>
            <person name="Ngan C.Y."/>
            <person name="Orejas M."/>
            <person name="Orosz E."/>
            <person name="Ouedraogo J.P."/>
            <person name="Overkamp K.M."/>
            <person name="Park H.-S."/>
            <person name="Perrone G."/>
            <person name="Piumi F."/>
            <person name="Punt P.J."/>
            <person name="Ram A.F."/>
            <person name="Ramon A."/>
            <person name="Rauscher S."/>
            <person name="Record E."/>
            <person name="Riano-Pachon D.M."/>
            <person name="Robert V."/>
            <person name="Roehrig J."/>
            <person name="Ruller R."/>
            <person name="Salamov A."/>
            <person name="Salih N.S."/>
            <person name="Samson R.A."/>
            <person name="Sandor E."/>
            <person name="Sanguinetti M."/>
            <person name="Schuetze T."/>
            <person name="Sepcic K."/>
            <person name="Shelest E."/>
            <person name="Sherlock G."/>
            <person name="Sophianopoulou V."/>
            <person name="Squina F.M."/>
            <person name="Sun H."/>
            <person name="Susca A."/>
            <person name="Todd R.B."/>
            <person name="Tsang A."/>
            <person name="Unkles S.E."/>
            <person name="van de Wiele N."/>
            <person name="van Rossen-Uffink D."/>
            <person name="Oliveira J.V."/>
            <person name="Vesth T.C."/>
            <person name="Visser J."/>
            <person name="Yu J.-H."/>
            <person name="Zhou M."/>
            <person name="Andersen M.R."/>
            <person name="Archer D.B."/>
            <person name="Baker S.E."/>
            <person name="Benoit I."/>
            <person name="Brakhage A.A."/>
            <person name="Braus G.H."/>
            <person name="Fischer R."/>
            <person name="Frisvad J.C."/>
            <person name="Goldman G.H."/>
            <person name="Houbraken J."/>
            <person name="Oakley B."/>
            <person name="Pocsi I."/>
            <person name="Scazzocchio C."/>
            <person name="Seiboth B."/>
            <person name="vanKuyk P.A."/>
            <person name="Wortman J."/>
            <person name="Dyer P.S."/>
            <person name="Grigoriev I.V."/>
        </authorList>
    </citation>
    <scope>NUCLEOTIDE SEQUENCE [LARGE SCALE GENOMIC DNA]</scope>
    <source>
        <strain evidence="9">CBS 593.65</strain>
    </source>
</reference>
<dbReference type="RefSeq" id="XP_040698824.1">
    <property type="nucleotide sequence ID" value="XM_040846747.1"/>
</dbReference>
<feature type="domain" description="Zn(2)-C6 fungal-type" evidence="7">
    <location>
        <begin position="41"/>
        <end position="74"/>
    </location>
</feature>
<keyword evidence="1" id="KW-0479">Metal-binding</keyword>
<dbReference type="SMART" id="SM00906">
    <property type="entry name" value="Fungal_trans"/>
    <property type="match status" value="1"/>
</dbReference>
<dbReference type="InterPro" id="IPR051127">
    <property type="entry name" value="Fungal_SecMet_Regulators"/>
</dbReference>
<dbReference type="CDD" id="cd12148">
    <property type="entry name" value="fungal_TF_MHR"/>
    <property type="match status" value="1"/>
</dbReference>
<evidence type="ECO:0000256" key="2">
    <source>
        <dbReference type="ARBA" id="ARBA00023015"/>
    </source>
</evidence>
<proteinExistence type="predicted"/>
<keyword evidence="2" id="KW-0805">Transcription regulation</keyword>
<evidence type="ECO:0000259" key="7">
    <source>
        <dbReference type="PROSITE" id="PS50048"/>
    </source>
</evidence>
<dbReference type="STRING" id="1036612.A0A1L9T6I5"/>
<dbReference type="VEuPathDB" id="FungiDB:ASPSYDRAFT_438458"/>
<evidence type="ECO:0000256" key="4">
    <source>
        <dbReference type="ARBA" id="ARBA00023163"/>
    </source>
</evidence>
<sequence>MMFSFRAGSASASPQSEHLSRAGAGAGDQEPRPKRAKISIACNVCKARKTKCDGVRPVCGPCAKRRQGSQICRYREEEAPSGANSSSTPDKRVNTNTPQSQQVFRTPSQNHIEYNRPRSHSPIVPSGSLFGASSGAQMLHDSRNESATSGFEKGEQRSRVQPKPLKELPRLQKRGTKTEPSDVQFAIPPRKVADHLLNLYWDFVDSAYPWLDRASIEKAYETLWSKDGEAELAMDERALHCILNLMFATSCVASQGEPPLSRYQSSVVFFDRAQELMSYGLMEIYSFEIIQILLLTAVYLQHDKVPQKCFRNIATAIHIAQELGLHVPETTEAISDPRERDLARQVWNGCVIMDRICAMTFGCALKVPQSLAKQGLSSLMLNSMEASRDTENVALPSKVNFYISFCRLHHIIGDVLDIFYISRDDTPRKDGNASPYFDKFASLFRIESELSNWAANLHPFFQMPSDLADPTPTKHITREANVLRARYLSVRLLLFRRFLLQDQQTKPTSIPSLYADDPQVMPRVVLHCQLNCAKAAGDMIEFIARNLPEQTQAYILPSNWYTVSYVYMAVTILLAAKTSRSRQLMENLSATRLNSLLHLARDILKGYESHTTLASRCGSVLKLIDENIDTRRGESATDSIPAVASRLPATTNTTNNSSLVVQPDQNMAGPEAQDSLDSLAWVDNYAFDWNDWPTFFAQLDGETTPVEGWDAGMT</sequence>
<keyword evidence="3" id="KW-0238">DNA-binding</keyword>
<evidence type="ECO:0000256" key="3">
    <source>
        <dbReference type="ARBA" id="ARBA00023125"/>
    </source>
</evidence>
<name>A0A1L9T6I5_9EURO</name>
<dbReference type="GO" id="GO:0008270">
    <property type="term" value="F:zinc ion binding"/>
    <property type="evidence" value="ECO:0007669"/>
    <property type="project" value="InterPro"/>
</dbReference>
<dbReference type="OrthoDB" id="424974at2759"/>
<evidence type="ECO:0000256" key="1">
    <source>
        <dbReference type="ARBA" id="ARBA00022723"/>
    </source>
</evidence>
<dbReference type="Pfam" id="PF00172">
    <property type="entry name" value="Zn_clus"/>
    <property type="match status" value="1"/>
</dbReference>
<dbReference type="Proteomes" id="UP000184356">
    <property type="component" value="Unassembled WGS sequence"/>
</dbReference>
<dbReference type="GeneID" id="63762820"/>
<dbReference type="EMBL" id="KV878593">
    <property type="protein sequence ID" value="OJJ55018.1"/>
    <property type="molecule type" value="Genomic_DNA"/>
</dbReference>
<dbReference type="CDD" id="cd00067">
    <property type="entry name" value="GAL4"/>
    <property type="match status" value="1"/>
</dbReference>
<evidence type="ECO:0000313" key="9">
    <source>
        <dbReference type="Proteomes" id="UP000184356"/>
    </source>
</evidence>
<dbReference type="GO" id="GO:0006351">
    <property type="term" value="P:DNA-templated transcription"/>
    <property type="evidence" value="ECO:0007669"/>
    <property type="project" value="InterPro"/>
</dbReference>
<gene>
    <name evidence="8" type="ORF">ASPSYDRAFT_438458</name>
</gene>
<accession>A0A1L9T6I5</accession>
<keyword evidence="5" id="KW-0539">Nucleus</keyword>
<keyword evidence="9" id="KW-1185">Reference proteome</keyword>
<dbReference type="GO" id="GO:0000435">
    <property type="term" value="P:positive regulation of transcription from RNA polymerase II promoter by galactose"/>
    <property type="evidence" value="ECO:0007669"/>
    <property type="project" value="TreeGrafter"/>
</dbReference>
<dbReference type="PANTHER" id="PTHR47424">
    <property type="entry name" value="REGULATORY PROTEIN GAL4"/>
    <property type="match status" value="1"/>
</dbReference>
<feature type="compositionally biased region" description="Polar residues" evidence="6">
    <location>
        <begin position="82"/>
        <end position="112"/>
    </location>
</feature>
<evidence type="ECO:0000256" key="6">
    <source>
        <dbReference type="SAM" id="MobiDB-lite"/>
    </source>
</evidence>
<dbReference type="GO" id="GO:0000981">
    <property type="term" value="F:DNA-binding transcription factor activity, RNA polymerase II-specific"/>
    <property type="evidence" value="ECO:0007669"/>
    <property type="project" value="InterPro"/>
</dbReference>
<keyword evidence="4" id="KW-0804">Transcription</keyword>
<organism evidence="8 9">
    <name type="scientific">Aspergillus sydowii CBS 593.65</name>
    <dbReference type="NCBI Taxonomy" id="1036612"/>
    <lineage>
        <taxon>Eukaryota</taxon>
        <taxon>Fungi</taxon>
        <taxon>Dikarya</taxon>
        <taxon>Ascomycota</taxon>
        <taxon>Pezizomycotina</taxon>
        <taxon>Eurotiomycetes</taxon>
        <taxon>Eurotiomycetidae</taxon>
        <taxon>Eurotiales</taxon>
        <taxon>Aspergillaceae</taxon>
        <taxon>Aspergillus</taxon>
        <taxon>Aspergillus subgen. Nidulantes</taxon>
    </lineage>
</organism>
<dbReference type="AlphaFoldDB" id="A0A1L9T6I5"/>
<dbReference type="GO" id="GO:0005634">
    <property type="term" value="C:nucleus"/>
    <property type="evidence" value="ECO:0007669"/>
    <property type="project" value="TreeGrafter"/>
</dbReference>
<dbReference type="PANTHER" id="PTHR47424:SF4">
    <property type="entry name" value="ZN(II)2CYS6 TRANSCRIPTION FACTOR (EUROFUNG)"/>
    <property type="match status" value="1"/>
</dbReference>
<dbReference type="SUPFAM" id="SSF57701">
    <property type="entry name" value="Zn2/Cys6 DNA-binding domain"/>
    <property type="match status" value="1"/>
</dbReference>
<feature type="compositionally biased region" description="Basic and acidic residues" evidence="6">
    <location>
        <begin position="152"/>
        <end position="166"/>
    </location>
</feature>
<dbReference type="PROSITE" id="PS50048">
    <property type="entry name" value="ZN2_CY6_FUNGAL_2"/>
    <property type="match status" value="1"/>
</dbReference>
<dbReference type="SMART" id="SM00066">
    <property type="entry name" value="GAL4"/>
    <property type="match status" value="1"/>
</dbReference>
<dbReference type="InterPro" id="IPR007219">
    <property type="entry name" value="XnlR_reg_dom"/>
</dbReference>
<dbReference type="InterPro" id="IPR036864">
    <property type="entry name" value="Zn2-C6_fun-type_DNA-bd_sf"/>
</dbReference>
<dbReference type="InterPro" id="IPR001138">
    <property type="entry name" value="Zn2Cys6_DnaBD"/>
</dbReference>
<evidence type="ECO:0000256" key="5">
    <source>
        <dbReference type="ARBA" id="ARBA00023242"/>
    </source>
</evidence>
<evidence type="ECO:0000313" key="8">
    <source>
        <dbReference type="EMBL" id="OJJ55018.1"/>
    </source>
</evidence>
<dbReference type="Gene3D" id="4.10.240.10">
    <property type="entry name" value="Zn(2)-C6 fungal-type DNA-binding domain"/>
    <property type="match status" value="1"/>
</dbReference>
<dbReference type="GO" id="GO:0000978">
    <property type="term" value="F:RNA polymerase II cis-regulatory region sequence-specific DNA binding"/>
    <property type="evidence" value="ECO:0007669"/>
    <property type="project" value="TreeGrafter"/>
</dbReference>